<dbReference type="RefSeq" id="WP_176687838.1">
    <property type="nucleotide sequence ID" value="NZ_CP048810.1"/>
</dbReference>
<evidence type="ECO:0000313" key="2">
    <source>
        <dbReference type="Proteomes" id="UP000509545"/>
    </source>
</evidence>
<dbReference type="Pfam" id="PF20131">
    <property type="entry name" value="MC3"/>
    <property type="match status" value="1"/>
</dbReference>
<sequence length="162" mass="18370">MNRWDQRPFETKNLFNPAFCAVVLMRSIKAYTTIDPRGMPFSLSLLILPLALHEESRTVILEYARSYLLKAVSVHPQLLIGFPERVTEMMPYGFEAFGVAHQSDCFEVTAEGRLLPKARRLKATVDGTKESMECQQTAILLGKEFARIADRVTVYTAFGIRP</sequence>
<reference evidence="1 2" key="1">
    <citation type="submission" date="2020-02" db="EMBL/GenBank/DDBJ databases">
        <authorList>
            <person name="Liang J."/>
        </authorList>
    </citation>
    <scope>NUCLEOTIDE SEQUENCE [LARGE SCALE GENOMIC DNA]</scope>
    <source>
        <strain evidence="1 2">L22-9</strain>
    </source>
</reference>
<organism evidence="1 2">
    <name type="scientific">Pseudomonas bijieensis</name>
    <dbReference type="NCBI Taxonomy" id="2681983"/>
    <lineage>
        <taxon>Bacteria</taxon>
        <taxon>Pseudomonadati</taxon>
        <taxon>Pseudomonadota</taxon>
        <taxon>Gammaproteobacteria</taxon>
        <taxon>Pseudomonadales</taxon>
        <taxon>Pseudomonadaceae</taxon>
        <taxon>Pseudomonas</taxon>
    </lineage>
</organism>
<keyword evidence="2" id="KW-1185">Reference proteome</keyword>
<dbReference type="EMBL" id="CP048810">
    <property type="protein sequence ID" value="QKS80973.1"/>
    <property type="molecule type" value="Genomic_DNA"/>
</dbReference>
<protein>
    <submittedName>
        <fullName evidence="1">Uncharacterized protein</fullName>
    </submittedName>
</protein>
<proteinExistence type="predicted"/>
<name>A0A6N1CHN9_9PSED</name>
<evidence type="ECO:0000313" key="1">
    <source>
        <dbReference type="EMBL" id="QKS80973.1"/>
    </source>
</evidence>
<accession>A0A6N1CHN9</accession>
<dbReference type="KEGG" id="pbz:GN234_03005"/>
<dbReference type="Proteomes" id="UP000509545">
    <property type="component" value="Chromosome"/>
</dbReference>
<dbReference type="InterPro" id="IPR045390">
    <property type="entry name" value="ABC-3C_MC3"/>
</dbReference>
<gene>
    <name evidence="1" type="ORF">GN234_03005</name>
</gene>
<dbReference type="AlphaFoldDB" id="A0A6N1CHN9"/>